<gene>
    <name evidence="2" type="ORF">EH198_02675</name>
</gene>
<organism evidence="2 3">
    <name type="scientific">Paenibacillus rhizophilus</name>
    <dbReference type="NCBI Taxonomy" id="1850366"/>
    <lineage>
        <taxon>Bacteria</taxon>
        <taxon>Bacillati</taxon>
        <taxon>Bacillota</taxon>
        <taxon>Bacilli</taxon>
        <taxon>Bacillales</taxon>
        <taxon>Paenibacillaceae</taxon>
        <taxon>Paenibacillus</taxon>
    </lineage>
</organism>
<dbReference type="Pfam" id="PF13592">
    <property type="entry name" value="HTH_33"/>
    <property type="match status" value="1"/>
</dbReference>
<accession>A0A3N9PFP5</accession>
<dbReference type="EMBL" id="RQPI01000001">
    <property type="protein sequence ID" value="RQW13864.1"/>
    <property type="molecule type" value="Genomic_DNA"/>
</dbReference>
<keyword evidence="3" id="KW-1185">Reference proteome</keyword>
<sequence length="128" mass="14979">MACKSKKLQRQLVQYNLLTQPLTELLTHKRPVDVGFEAKYTWTLKLAIRYIEREFAHTFSERGLSLLLHRLGFSYTKATYTLARADQQEQKAFREKTLPALKKAHGRRNRSLTLRRRVHDSCVPIPAI</sequence>
<feature type="domain" description="Winged helix-turn helix" evidence="1">
    <location>
        <begin position="40"/>
        <end position="97"/>
    </location>
</feature>
<evidence type="ECO:0000313" key="2">
    <source>
        <dbReference type="EMBL" id="RQW13864.1"/>
    </source>
</evidence>
<evidence type="ECO:0000313" key="3">
    <source>
        <dbReference type="Proteomes" id="UP000282529"/>
    </source>
</evidence>
<protein>
    <submittedName>
        <fullName evidence="2">Winged helix-turn-helix domain-containing protein</fullName>
    </submittedName>
</protein>
<dbReference type="InterPro" id="IPR025959">
    <property type="entry name" value="Winged_HTH_dom"/>
</dbReference>
<reference evidence="2 3" key="1">
    <citation type="submission" date="2018-11" db="EMBL/GenBank/DDBJ databases">
        <title>Genome sequence of strain 7197.</title>
        <authorList>
            <person name="Gao J."/>
            <person name="Sun J."/>
        </authorList>
    </citation>
    <scope>NUCLEOTIDE SEQUENCE [LARGE SCALE GENOMIC DNA]</scope>
    <source>
        <strain evidence="2 3">7197</strain>
    </source>
</reference>
<proteinExistence type="predicted"/>
<dbReference type="Proteomes" id="UP000282529">
    <property type="component" value="Unassembled WGS sequence"/>
</dbReference>
<comment type="caution">
    <text evidence="2">The sequence shown here is derived from an EMBL/GenBank/DDBJ whole genome shotgun (WGS) entry which is preliminary data.</text>
</comment>
<dbReference type="AlphaFoldDB" id="A0A3N9PFP5"/>
<dbReference type="OrthoDB" id="1908912at2"/>
<evidence type="ECO:0000259" key="1">
    <source>
        <dbReference type="Pfam" id="PF13592"/>
    </source>
</evidence>
<name>A0A3N9PFP5_9BACL</name>